<evidence type="ECO:0000256" key="2">
    <source>
        <dbReference type="PIRSR" id="PIRSR017388-1"/>
    </source>
</evidence>
<dbReference type="InterPro" id="IPR050266">
    <property type="entry name" value="AB_hydrolase_sf"/>
</dbReference>
<organism evidence="4 5">
    <name type="scientific">Candidatus Komeilibacteria bacterium RIFCSPLOWO2_01_FULL_53_11</name>
    <dbReference type="NCBI Taxonomy" id="1798552"/>
    <lineage>
        <taxon>Bacteria</taxon>
        <taxon>Candidatus Komeiliibacteriota</taxon>
    </lineage>
</organism>
<keyword evidence="1" id="KW-0378">Hydrolase</keyword>
<feature type="active site" description="Nucleophile" evidence="2">
    <location>
        <position position="102"/>
    </location>
</feature>
<reference evidence="4 5" key="1">
    <citation type="journal article" date="2016" name="Nat. Commun.">
        <title>Thousands of microbial genomes shed light on interconnected biogeochemical processes in an aquifer system.</title>
        <authorList>
            <person name="Anantharaman K."/>
            <person name="Brown C.T."/>
            <person name="Hug L.A."/>
            <person name="Sharon I."/>
            <person name="Castelle C.J."/>
            <person name="Probst A.J."/>
            <person name="Thomas B.C."/>
            <person name="Singh A."/>
            <person name="Wilkins M.J."/>
            <person name="Karaoz U."/>
            <person name="Brodie E.L."/>
            <person name="Williams K.H."/>
            <person name="Hubbard S.S."/>
            <person name="Banfield J.F."/>
        </authorList>
    </citation>
    <scope>NUCLEOTIDE SEQUENCE [LARGE SCALE GENOMIC DNA]</scope>
</reference>
<evidence type="ECO:0000256" key="1">
    <source>
        <dbReference type="ARBA" id="ARBA00022801"/>
    </source>
</evidence>
<evidence type="ECO:0000259" key="3">
    <source>
        <dbReference type="Pfam" id="PF12146"/>
    </source>
</evidence>
<dbReference type="InterPro" id="IPR022742">
    <property type="entry name" value="Hydrolase_4"/>
</dbReference>
<dbReference type="EMBL" id="MHKN01000006">
    <property type="protein sequence ID" value="OGY92911.1"/>
    <property type="molecule type" value="Genomic_DNA"/>
</dbReference>
<protein>
    <recommendedName>
        <fullName evidence="3">Serine aminopeptidase S33 domain-containing protein</fullName>
    </recommendedName>
</protein>
<evidence type="ECO:0000313" key="4">
    <source>
        <dbReference type="EMBL" id="OGY92911.1"/>
    </source>
</evidence>
<dbReference type="SUPFAM" id="SSF53474">
    <property type="entry name" value="alpha/beta-Hydrolases"/>
    <property type="match status" value="1"/>
</dbReference>
<evidence type="ECO:0000313" key="5">
    <source>
        <dbReference type="Proteomes" id="UP000177349"/>
    </source>
</evidence>
<accession>A0A1G2BUZ1</accession>
<dbReference type="InterPro" id="IPR029058">
    <property type="entry name" value="AB_hydrolase_fold"/>
</dbReference>
<comment type="caution">
    <text evidence="4">The sequence shown here is derived from an EMBL/GenBank/DDBJ whole genome shotgun (WGS) entry which is preliminary data.</text>
</comment>
<dbReference type="AlphaFoldDB" id="A0A1G2BUZ1"/>
<dbReference type="GO" id="GO:0052689">
    <property type="term" value="F:carboxylic ester hydrolase activity"/>
    <property type="evidence" value="ECO:0007669"/>
    <property type="project" value="InterPro"/>
</dbReference>
<feature type="active site" description="Charge relay system" evidence="2">
    <location>
        <position position="209"/>
    </location>
</feature>
<dbReference type="PANTHER" id="PTHR43798:SF31">
    <property type="entry name" value="AB HYDROLASE SUPERFAMILY PROTEIN YCLE"/>
    <property type="match status" value="1"/>
</dbReference>
<dbReference type="Gene3D" id="3.40.50.1820">
    <property type="entry name" value="alpha/beta hydrolase"/>
    <property type="match status" value="1"/>
</dbReference>
<dbReference type="InterPro" id="IPR012354">
    <property type="entry name" value="Esterase_lipase"/>
</dbReference>
<feature type="domain" description="Serine aminopeptidase S33" evidence="3">
    <location>
        <begin position="26"/>
        <end position="242"/>
    </location>
</feature>
<dbReference type="PIRSF" id="PIRSF017388">
    <property type="entry name" value="Esterase_lipase"/>
    <property type="match status" value="1"/>
</dbReference>
<name>A0A1G2BUZ1_9BACT</name>
<dbReference type="PANTHER" id="PTHR43798">
    <property type="entry name" value="MONOACYLGLYCEROL LIPASE"/>
    <property type="match status" value="1"/>
</dbReference>
<feature type="active site" description="Charge relay system" evidence="2">
    <location>
        <position position="239"/>
    </location>
</feature>
<gene>
    <name evidence="4" type="ORF">A3B31_00930</name>
</gene>
<proteinExistence type="predicted"/>
<dbReference type="Pfam" id="PF12146">
    <property type="entry name" value="Hydrolase_4"/>
    <property type="match status" value="1"/>
</dbReference>
<sequence length="260" mass="30197">MVFAKEKHPVKEKAQPFVHRHANSNSIAILIHGFTGSPYDMRELADFLHNQGVDVMAVRLAGHGTNIEDLMAMNYEDWVLSVDAVVREAEKESKRIFLIGYSFGANLALELASRNPKRYDGIVCLGTSIYWQQRWYYFVLYHLFKLFGIDKVRKPYVPKFQIESWESTGNYADFPTKGLGEFRDIVTKRTQDLLPRVTTPVLILHSRGDRISHPKSSDYVFEHVNSQYKEMFVLPELNHNPLRSENKDRIFNRVARFIEA</sequence>
<dbReference type="Proteomes" id="UP000177349">
    <property type="component" value="Unassembled WGS sequence"/>
</dbReference>
<dbReference type="GO" id="GO:0016020">
    <property type="term" value="C:membrane"/>
    <property type="evidence" value="ECO:0007669"/>
    <property type="project" value="TreeGrafter"/>
</dbReference>